<organism evidence="3">
    <name type="scientific">Naegleria gruberi</name>
    <name type="common">Amoeba</name>
    <dbReference type="NCBI Taxonomy" id="5762"/>
    <lineage>
        <taxon>Eukaryota</taxon>
        <taxon>Discoba</taxon>
        <taxon>Heterolobosea</taxon>
        <taxon>Tetramitia</taxon>
        <taxon>Eutetramitia</taxon>
        <taxon>Vahlkampfiidae</taxon>
        <taxon>Naegleria</taxon>
    </lineage>
</organism>
<feature type="compositionally biased region" description="Basic and acidic residues" evidence="1">
    <location>
        <begin position="489"/>
        <end position="504"/>
    </location>
</feature>
<accession>D2W226</accession>
<feature type="region of interest" description="Disordered" evidence="1">
    <location>
        <begin position="210"/>
        <end position="230"/>
    </location>
</feature>
<dbReference type="Proteomes" id="UP000006671">
    <property type="component" value="Unassembled WGS sequence"/>
</dbReference>
<dbReference type="VEuPathDB" id="AmoebaDB:NAEGRDRAFT_75436"/>
<dbReference type="EMBL" id="GG738924">
    <property type="protein sequence ID" value="EFC36870.1"/>
    <property type="molecule type" value="Genomic_DNA"/>
</dbReference>
<feature type="compositionally biased region" description="Basic and acidic residues" evidence="1">
    <location>
        <begin position="217"/>
        <end position="230"/>
    </location>
</feature>
<feature type="compositionally biased region" description="Low complexity" evidence="1">
    <location>
        <begin position="104"/>
        <end position="116"/>
    </location>
</feature>
<keyword evidence="3" id="KW-1185">Reference proteome</keyword>
<feature type="compositionally biased region" description="Basic and acidic residues" evidence="1">
    <location>
        <begin position="1"/>
        <end position="16"/>
    </location>
</feature>
<protein>
    <submittedName>
        <fullName evidence="2">Predicted protein</fullName>
    </submittedName>
</protein>
<evidence type="ECO:0000256" key="1">
    <source>
        <dbReference type="SAM" id="MobiDB-lite"/>
    </source>
</evidence>
<dbReference type="InParanoid" id="D2W226"/>
<reference evidence="2 3" key="1">
    <citation type="journal article" date="2010" name="Cell">
        <title>The genome of Naegleria gruberi illuminates early eukaryotic versatility.</title>
        <authorList>
            <person name="Fritz-Laylin L.K."/>
            <person name="Prochnik S.E."/>
            <person name="Ginger M.L."/>
            <person name="Dacks J.B."/>
            <person name="Carpenter M.L."/>
            <person name="Field M.C."/>
            <person name="Kuo A."/>
            <person name="Paredez A."/>
            <person name="Chapman J."/>
            <person name="Pham J."/>
            <person name="Shu S."/>
            <person name="Neupane R."/>
            <person name="Cipriano M."/>
            <person name="Mancuso J."/>
            <person name="Tu H."/>
            <person name="Salamov A."/>
            <person name="Lindquist E."/>
            <person name="Shapiro H."/>
            <person name="Lucas S."/>
            <person name="Grigoriev I.V."/>
            <person name="Cande W.Z."/>
            <person name="Fulton C."/>
            <person name="Rokhsar D.S."/>
            <person name="Dawson S.C."/>
        </authorList>
    </citation>
    <scope>NUCLEOTIDE SEQUENCE [LARGE SCALE GENOMIC DNA]</scope>
    <source>
        <strain evidence="2 3">NEG-M</strain>
    </source>
</reference>
<feature type="compositionally biased region" description="Polar residues" evidence="1">
    <location>
        <begin position="117"/>
        <end position="128"/>
    </location>
</feature>
<dbReference type="KEGG" id="ngr:NAEGRDRAFT_75436"/>
<name>D2W226_NAEGR</name>
<dbReference type="OrthoDB" id="10453160at2759"/>
<feature type="compositionally biased region" description="Polar residues" evidence="1">
    <location>
        <begin position="512"/>
        <end position="536"/>
    </location>
</feature>
<feature type="region of interest" description="Disordered" evidence="1">
    <location>
        <begin position="489"/>
        <end position="536"/>
    </location>
</feature>
<sequence>MDDHQIYTSTNDRDIIIEEDDADSIPPESPAHKPPSYSPSVALISSPSNQHHQQNQPHFKETMPTHQSSNDNQEKHSGRKNVYIEEEFEDSDEESEFSAKHETSASTLISQTSSSTANSRTPLTTADSSKSRFGLKIDIPSNHHHDSFPLEHHDITMHHLKSQLYEDEDYIEELEKIATPKRGEDRSRGVHFDQAATNKEEEELFVKTLSARKHSHSHPEKKPLPTTPKGEKSLEELITLSPIGKAKFLHQDTSPKTKHFVTGSKMFNVTTEQSTVPTHTKNSSLSYKNMSGVKLSKLEQIYQNYSKPTQLTPHTIEESHITEKRLKKIRSSVPFHSNEIIKADVLLKEDFTHSPTSPTYQSSWSAFKEANSLPSPPSLNNTMSSVNTYQQDMSYSSPKSNGSQNLSPSSKSGQPLDSPSHQSTTSTFRASSPTNTSPSKNGSWSKFTGGFYNSPRCFNTNHKHLNDPNFLRKNANEEVPAKRIMVESEKDNPTLQKKKEEIKSAHAKCQVRSFSPTTRSRNNSLDGGSLKSVNSSLDRSSILEGHTQFTAQNNSHLGETDPDTLSIRAHSVISPMPLDRNPRKEKLTADDIHRKRNQKFNDPNTMHAHSSFITQFRPKQMKKRNPDETEEEASQRRIYENATKKEIKVEHLSTKKANFFNFKDFDRSTMALVNNADPALAKCADMQFRNTSFNRRNAIKQYMEFKHKLECVLGEEIEDLPHNLFKGDQNTLNVSLPSIKQKMEDNRANTSAIN</sequence>
<feature type="compositionally biased region" description="Acidic residues" evidence="1">
    <location>
        <begin position="84"/>
        <end position="96"/>
    </location>
</feature>
<evidence type="ECO:0000313" key="3">
    <source>
        <dbReference type="Proteomes" id="UP000006671"/>
    </source>
</evidence>
<feature type="region of interest" description="Disordered" evidence="1">
    <location>
        <begin position="1"/>
        <end position="138"/>
    </location>
</feature>
<dbReference type="GeneID" id="8856109"/>
<gene>
    <name evidence="2" type="ORF">NAEGRDRAFT_75436</name>
</gene>
<dbReference type="AlphaFoldDB" id="D2W226"/>
<dbReference type="RefSeq" id="XP_002669614.1">
    <property type="nucleotide sequence ID" value="XM_002669568.1"/>
</dbReference>
<evidence type="ECO:0000313" key="2">
    <source>
        <dbReference type="EMBL" id="EFC36870.1"/>
    </source>
</evidence>
<feature type="region of interest" description="Disordered" evidence="1">
    <location>
        <begin position="392"/>
        <end position="444"/>
    </location>
</feature>
<feature type="compositionally biased region" description="Low complexity" evidence="1">
    <location>
        <begin position="45"/>
        <end position="57"/>
    </location>
</feature>
<feature type="compositionally biased region" description="Pro residues" evidence="1">
    <location>
        <begin position="27"/>
        <end position="37"/>
    </location>
</feature>
<proteinExistence type="predicted"/>